<evidence type="ECO:0000256" key="2">
    <source>
        <dbReference type="SAM" id="MobiDB-lite"/>
    </source>
</evidence>
<evidence type="ECO:0000256" key="1">
    <source>
        <dbReference type="SAM" id="Coils"/>
    </source>
</evidence>
<keyword evidence="1" id="KW-0175">Coiled coil</keyword>
<dbReference type="EMBL" id="JARBJD010000091">
    <property type="protein sequence ID" value="KAK2953430.1"/>
    <property type="molecule type" value="Genomic_DNA"/>
</dbReference>
<evidence type="ECO:0000313" key="3">
    <source>
        <dbReference type="EMBL" id="KAK2953430.1"/>
    </source>
</evidence>
<proteinExistence type="predicted"/>
<feature type="region of interest" description="Disordered" evidence="2">
    <location>
        <begin position="72"/>
        <end position="206"/>
    </location>
</feature>
<sequence length="983" mass="110969">MDQLFLYDDAEENITMTTPASVQRQTTFPQMDNSFLASQSPQFPKTSRKRYVICESINGEPLIQTPTTYKKENMLNGNSNLIHNQTPSRPQHKPASVLTPTRTPLQATPSLNKPTPHVQFSKTPSQDKIPTPALTSRSPAPETPRSRPQSPAAAFRPKSPSTINRPKSPSVSQKLPTPSTLPRPKSPTPFKLTTPSTLKKTPSHPRSVVFAENTVGDTPMRPLFTSSLLNTPQVMQVPAPTPFNTPSSSLKEDITPANTSSNTEEGASTNRSARQAVTIETLEPTELEANQPEHTAETPQTQTRKSIVKDSGMSVGYTPRHSMLFTPPSEGHRSSVLRTVSRPSLSTVQVTQDQKVSSPLLSPQSDIPDDHAEISFAVEHPLSFEAVDAEEGETADTIETAPPTFESIEEIKTPSLPVKEIQMSSVPVNETAEDNQIEQIPFQDVPKENQTEDQAAPAEEVIQEPVQDEEQSPNTELYFEQDDVLGEASPSEMVKDHNEDSSITTEIVTEEQIPITFQAQPEMIEMDCQTEAMLVDTDEVQTLSFEELLAAQQPTMADADCWAMPEYQQMDCQTDPTPVDVQEVQTLSFQECLDQQKPTVTDASCWASVDFSVMEIQTDPVQFENVEETQKMVTVLDRLSKENGKLFSESLIWKNQEKDLMHQVKESQAAVQQRDSVINEMTEGIQNFAAESDKLQTMLSAEFEKIEKVALKNRELKTELEQMKTMAEEMKMALTSKFEKDLQSEQMKNAVLDKQVSLQNQQLVELKSSKALRENELSTAKETVMSLKYQLESVLNDRELKEKRLKDSGAQLLQEKEDLEKRFAKLETSRNMDLEEIIRLKTHQSTLEEEKQKLQQSLQEFNSLQSRYKSLESEVEERKTENSMLRERYNAVNLIMSDAVNSKTQLEEEIKRLGDELKKKEEEIRKEKEHVVSLEDRIKMTMSNIELVQKELGHHRELEIEITKLKSQLDSAHQIIAQLRHPQ</sequence>
<feature type="compositionally biased region" description="Polar residues" evidence="2">
    <location>
        <begin position="336"/>
        <end position="365"/>
    </location>
</feature>
<dbReference type="Proteomes" id="UP001281761">
    <property type="component" value="Unassembled WGS sequence"/>
</dbReference>
<feature type="region of interest" description="Disordered" evidence="2">
    <location>
        <begin position="387"/>
        <end position="413"/>
    </location>
</feature>
<accession>A0ABQ9XQF1</accession>
<feature type="compositionally biased region" description="Low complexity" evidence="2">
    <location>
        <begin position="188"/>
        <end position="200"/>
    </location>
</feature>
<feature type="compositionally biased region" description="Polar residues" evidence="2">
    <location>
        <begin position="256"/>
        <end position="275"/>
    </location>
</feature>
<feature type="coiled-coil region" evidence="1">
    <location>
        <begin position="802"/>
        <end position="975"/>
    </location>
</feature>
<reference evidence="3 4" key="1">
    <citation type="journal article" date="2022" name="bioRxiv">
        <title>Genomics of Preaxostyla Flagellates Illuminates Evolutionary Transitions and the Path Towards Mitochondrial Loss.</title>
        <authorList>
            <person name="Novak L.V.F."/>
            <person name="Treitli S.C."/>
            <person name="Pyrih J."/>
            <person name="Halakuc P."/>
            <person name="Pipaliya S.V."/>
            <person name="Vacek V."/>
            <person name="Brzon O."/>
            <person name="Soukal P."/>
            <person name="Eme L."/>
            <person name="Dacks J.B."/>
            <person name="Karnkowska A."/>
            <person name="Elias M."/>
            <person name="Hampl V."/>
        </authorList>
    </citation>
    <scope>NUCLEOTIDE SEQUENCE [LARGE SCALE GENOMIC DNA]</scope>
    <source>
        <strain evidence="3">NAU3</strain>
        <tissue evidence="3">Gut</tissue>
    </source>
</reference>
<evidence type="ECO:0000313" key="4">
    <source>
        <dbReference type="Proteomes" id="UP001281761"/>
    </source>
</evidence>
<keyword evidence="4" id="KW-1185">Reference proteome</keyword>
<feature type="compositionally biased region" description="Polar residues" evidence="2">
    <location>
        <begin position="98"/>
        <end position="138"/>
    </location>
</feature>
<gene>
    <name evidence="3" type="ORF">BLNAU_11563</name>
</gene>
<feature type="region of interest" description="Disordered" evidence="2">
    <location>
        <begin position="235"/>
        <end position="368"/>
    </location>
</feature>
<feature type="compositionally biased region" description="Acidic residues" evidence="2">
    <location>
        <begin position="387"/>
        <end position="396"/>
    </location>
</feature>
<name>A0ABQ9XQF1_9EUKA</name>
<comment type="caution">
    <text evidence="3">The sequence shown here is derived from an EMBL/GenBank/DDBJ whole genome shotgun (WGS) entry which is preliminary data.</text>
</comment>
<protein>
    <submittedName>
        <fullName evidence="3">Uncharacterized protein</fullName>
    </submittedName>
</protein>
<feature type="region of interest" description="Disordered" evidence="2">
    <location>
        <begin position="438"/>
        <end position="458"/>
    </location>
</feature>
<feature type="compositionally biased region" description="Polar residues" evidence="2">
    <location>
        <begin position="75"/>
        <end position="89"/>
    </location>
</feature>
<feature type="coiled-coil region" evidence="1">
    <location>
        <begin position="706"/>
        <end position="733"/>
    </location>
</feature>
<organism evidence="3 4">
    <name type="scientific">Blattamonas nauphoetae</name>
    <dbReference type="NCBI Taxonomy" id="2049346"/>
    <lineage>
        <taxon>Eukaryota</taxon>
        <taxon>Metamonada</taxon>
        <taxon>Preaxostyla</taxon>
        <taxon>Oxymonadida</taxon>
        <taxon>Blattamonas</taxon>
    </lineage>
</organism>
<feature type="compositionally biased region" description="Polar residues" evidence="2">
    <location>
        <begin position="159"/>
        <end position="178"/>
    </location>
</feature>